<dbReference type="InterPro" id="IPR012338">
    <property type="entry name" value="Beta-lactam/transpept-like"/>
</dbReference>
<evidence type="ECO:0000259" key="3">
    <source>
        <dbReference type="Pfam" id="PF00144"/>
    </source>
</evidence>
<protein>
    <submittedName>
        <fullName evidence="4">Serine hydrolase</fullName>
    </submittedName>
</protein>
<evidence type="ECO:0000313" key="4">
    <source>
        <dbReference type="EMBL" id="QKX50945.1"/>
    </source>
</evidence>
<proteinExistence type="predicted"/>
<dbReference type="EMBL" id="CP051177">
    <property type="protein sequence ID" value="QKX50945.1"/>
    <property type="molecule type" value="Genomic_DNA"/>
</dbReference>
<feature type="signal peptide" evidence="2">
    <location>
        <begin position="1"/>
        <end position="30"/>
    </location>
</feature>
<dbReference type="Proteomes" id="UP000509222">
    <property type="component" value="Chromosome"/>
</dbReference>
<dbReference type="InterPro" id="IPR001466">
    <property type="entry name" value="Beta-lactam-related"/>
</dbReference>
<evidence type="ECO:0000256" key="2">
    <source>
        <dbReference type="SAM" id="SignalP"/>
    </source>
</evidence>
<reference evidence="5" key="2">
    <citation type="submission" date="2020-06" db="EMBL/GenBank/DDBJ databases">
        <title>Isolation of Planomicrobium glaciei.</title>
        <authorList>
            <person name="Malisova L."/>
            <person name="Safrankova R."/>
            <person name="Jakubu V."/>
            <person name="Spanelova P."/>
        </authorList>
    </citation>
    <scope>NUCLEOTIDE SEQUENCE [LARGE SCALE GENOMIC DNA]</scope>
    <source>
        <strain evidence="5">NRL-ATB46093</strain>
    </source>
</reference>
<sequence length="545" mass="59768">MKKRTKLKVLSSALVCSLAFTSVLASPAMAAPANQWNQPGPMSPVLHPGSVKGAGMIQEPLDRFDTEIESALTAKTTPGAVAFVARSGHIVKHDAYGYASLYADDQFTPVDNPIEMKEDTIFDLASISKIFTTTAAMKLYEKGHFKLDDPVALHLPQFAENGKEAVTIRQLMTHTSGFIAWVPLYQQGKTREDRIEYALRYPLANQPGTHYTYSDLNLITLGALIEKYSGKRLDQFVKEEITDPIGMKDTMYNPPASLKNRIAATEYQPALGRGMVWGEVHDENAWSLGGVAGHAGVFSTASDLAKFAHMFLNNGKYGGKRILEPETVRLLETNQIPEFPGDDHGLGWELNQGWYMDALADPAAFGHTGYTGTSIVINRKNNTIAILLTNRVHPSRSTISTNGIRRAFARSVADAISAPVPKHQEAWFSGYGDKLNNEMQVAVPAGATAASFDSWHRLEANSDFGFIETSSDGVNWMQAAAPLTGESGEWGRTSIELPEGTKHLRFRYQTDASVNGRGWYVGNIRIDGKGVQPKAESNNWTVRSN</sequence>
<keyword evidence="5" id="KW-1185">Reference proteome</keyword>
<reference evidence="4 5" key="1">
    <citation type="submission" date="2020-04" db="EMBL/GenBank/DDBJ databases">
        <authorList>
            <person name="Pajer P."/>
            <person name="Broz P."/>
        </authorList>
    </citation>
    <scope>NUCLEOTIDE SEQUENCE [LARGE SCALE GENOMIC DNA]</scope>
    <source>
        <strain evidence="5">NRL-ATB46093</strain>
    </source>
</reference>
<dbReference type="PANTHER" id="PTHR43283:SF11">
    <property type="entry name" value="BETA-LACTAMASE-RELATED DOMAIN-CONTAINING PROTEIN"/>
    <property type="match status" value="1"/>
</dbReference>
<dbReference type="AlphaFoldDB" id="A0A7H8QC62"/>
<evidence type="ECO:0000256" key="1">
    <source>
        <dbReference type="ARBA" id="ARBA00022801"/>
    </source>
</evidence>
<dbReference type="PANTHER" id="PTHR43283">
    <property type="entry name" value="BETA-LACTAMASE-RELATED"/>
    <property type="match status" value="1"/>
</dbReference>
<dbReference type="Pfam" id="PF00144">
    <property type="entry name" value="Beta-lactamase"/>
    <property type="match status" value="1"/>
</dbReference>
<dbReference type="SUPFAM" id="SSF56601">
    <property type="entry name" value="beta-lactamase/transpeptidase-like"/>
    <property type="match status" value="1"/>
</dbReference>
<keyword evidence="2" id="KW-0732">Signal</keyword>
<dbReference type="InterPro" id="IPR050789">
    <property type="entry name" value="Diverse_Enzym_Activities"/>
</dbReference>
<name>A0A7H8QC62_9BACL</name>
<feature type="chain" id="PRO_5028873853" evidence="2">
    <location>
        <begin position="31"/>
        <end position="545"/>
    </location>
</feature>
<accession>A0A7H8QC62</accession>
<dbReference type="RefSeq" id="WP_176294536.1">
    <property type="nucleotide sequence ID" value="NZ_CP051177.1"/>
</dbReference>
<dbReference type="Pfam" id="PF20773">
    <property type="entry name" value="InhA-like_MAM"/>
    <property type="match status" value="1"/>
</dbReference>
<organism evidence="4 5">
    <name type="scientific">Planococcus glaciei</name>
    <dbReference type="NCBI Taxonomy" id="459472"/>
    <lineage>
        <taxon>Bacteria</taxon>
        <taxon>Bacillati</taxon>
        <taxon>Bacillota</taxon>
        <taxon>Bacilli</taxon>
        <taxon>Bacillales</taxon>
        <taxon>Caryophanaceae</taxon>
        <taxon>Planococcus</taxon>
    </lineage>
</organism>
<keyword evidence="1 4" id="KW-0378">Hydrolase</keyword>
<dbReference type="GO" id="GO:0016787">
    <property type="term" value="F:hydrolase activity"/>
    <property type="evidence" value="ECO:0007669"/>
    <property type="project" value="UniProtKB-KW"/>
</dbReference>
<gene>
    <name evidence="4" type="ORF">HF394_10320</name>
</gene>
<evidence type="ECO:0000313" key="5">
    <source>
        <dbReference type="Proteomes" id="UP000509222"/>
    </source>
</evidence>
<feature type="domain" description="Beta-lactamase-related" evidence="3">
    <location>
        <begin position="68"/>
        <end position="400"/>
    </location>
</feature>
<dbReference type="Gene3D" id="3.40.710.10">
    <property type="entry name" value="DD-peptidase/beta-lactamase superfamily"/>
    <property type="match status" value="1"/>
</dbReference>